<organism evidence="2 3">
    <name type="scientific">Hyaloscypha variabilis (strain UAMH 11265 / GT02V1 / F)</name>
    <name type="common">Meliniomyces variabilis</name>
    <dbReference type="NCBI Taxonomy" id="1149755"/>
    <lineage>
        <taxon>Eukaryota</taxon>
        <taxon>Fungi</taxon>
        <taxon>Dikarya</taxon>
        <taxon>Ascomycota</taxon>
        <taxon>Pezizomycotina</taxon>
        <taxon>Leotiomycetes</taxon>
        <taxon>Helotiales</taxon>
        <taxon>Hyaloscyphaceae</taxon>
        <taxon>Hyaloscypha</taxon>
        <taxon>Hyaloscypha variabilis</taxon>
    </lineage>
</organism>
<dbReference type="Proteomes" id="UP000235786">
    <property type="component" value="Unassembled WGS sequence"/>
</dbReference>
<feature type="region of interest" description="Disordered" evidence="1">
    <location>
        <begin position="76"/>
        <end position="119"/>
    </location>
</feature>
<accession>A0A2J6R681</accession>
<feature type="compositionally biased region" description="Basic residues" evidence="1">
    <location>
        <begin position="92"/>
        <end position="103"/>
    </location>
</feature>
<reference evidence="2 3" key="1">
    <citation type="submission" date="2016-04" db="EMBL/GenBank/DDBJ databases">
        <title>A degradative enzymes factory behind the ericoid mycorrhizal symbiosis.</title>
        <authorList>
            <consortium name="DOE Joint Genome Institute"/>
            <person name="Martino E."/>
            <person name="Morin E."/>
            <person name="Grelet G."/>
            <person name="Kuo A."/>
            <person name="Kohler A."/>
            <person name="Daghino S."/>
            <person name="Barry K."/>
            <person name="Choi C."/>
            <person name="Cichocki N."/>
            <person name="Clum A."/>
            <person name="Copeland A."/>
            <person name="Hainaut M."/>
            <person name="Haridas S."/>
            <person name="Labutti K."/>
            <person name="Lindquist E."/>
            <person name="Lipzen A."/>
            <person name="Khouja H.-R."/>
            <person name="Murat C."/>
            <person name="Ohm R."/>
            <person name="Olson A."/>
            <person name="Spatafora J."/>
            <person name="Veneault-Fourrey C."/>
            <person name="Henrissat B."/>
            <person name="Grigoriev I."/>
            <person name="Martin F."/>
            <person name="Perotto S."/>
        </authorList>
    </citation>
    <scope>NUCLEOTIDE SEQUENCE [LARGE SCALE GENOMIC DNA]</scope>
    <source>
        <strain evidence="2 3">F</strain>
    </source>
</reference>
<sequence>MTAVPNSKQRGVAVPRSSRDLIMGLHSPAGWEQRARGGLASLPWRELAKGASHLPRHEFGIQSDTHWVWHEQSLHGNKQRLQRTGSVLGRSASKHRRRGRHHSLIQMSSDKPAEKDDCDRRAALQPGWWAAALLQSGGPGQGQGQGPGNALSHQTVQLEQWINGHNDIVTVLDAEFQSQISAEARLGANSAGGCW</sequence>
<evidence type="ECO:0000256" key="1">
    <source>
        <dbReference type="SAM" id="MobiDB-lite"/>
    </source>
</evidence>
<evidence type="ECO:0000313" key="3">
    <source>
        <dbReference type="Proteomes" id="UP000235786"/>
    </source>
</evidence>
<dbReference type="AlphaFoldDB" id="A0A2J6R681"/>
<proteinExistence type="predicted"/>
<dbReference type="EMBL" id="KZ613954">
    <property type="protein sequence ID" value="PMD34003.1"/>
    <property type="molecule type" value="Genomic_DNA"/>
</dbReference>
<name>A0A2J6R681_HYAVF</name>
<keyword evidence="3" id="KW-1185">Reference proteome</keyword>
<protein>
    <submittedName>
        <fullName evidence="2">Uncharacterized protein</fullName>
    </submittedName>
</protein>
<evidence type="ECO:0000313" key="2">
    <source>
        <dbReference type="EMBL" id="PMD34003.1"/>
    </source>
</evidence>
<gene>
    <name evidence="2" type="ORF">L207DRAFT_534379</name>
</gene>